<feature type="domain" description="H15" evidence="7">
    <location>
        <begin position="10"/>
        <end position="80"/>
    </location>
</feature>
<comment type="catalytic activity">
    <reaction evidence="1 5">
        <text>[protein]-peptidylproline (omega=180) = [protein]-peptidylproline (omega=0)</text>
        <dbReference type="Rhea" id="RHEA:16237"/>
        <dbReference type="Rhea" id="RHEA-COMP:10747"/>
        <dbReference type="Rhea" id="RHEA-COMP:10748"/>
        <dbReference type="ChEBI" id="CHEBI:83833"/>
        <dbReference type="ChEBI" id="CHEBI:83834"/>
        <dbReference type="EC" id="5.2.1.8"/>
    </reaction>
</comment>
<dbReference type="PANTHER" id="PTHR43811">
    <property type="entry name" value="FKBP-TYPE PEPTIDYL-PROLYL CIS-TRANS ISOMERASE FKPA"/>
    <property type="match status" value="1"/>
</dbReference>
<keyword evidence="9" id="KW-1185">Reference proteome</keyword>
<reference evidence="8 9" key="1">
    <citation type="submission" date="2024-10" db="EMBL/GenBank/DDBJ databases">
        <title>Updated reference genomes for cyclostephanoid diatoms.</title>
        <authorList>
            <person name="Roberts W.R."/>
            <person name="Alverson A.J."/>
        </authorList>
    </citation>
    <scope>NUCLEOTIDE SEQUENCE [LARGE SCALE GENOMIC DNA]</scope>
    <source>
        <strain evidence="8 9">AJA232-27</strain>
    </source>
</reference>
<dbReference type="PANTHER" id="PTHR43811:SF19">
    <property type="entry name" value="39 KDA FK506-BINDING NUCLEAR PROTEIN"/>
    <property type="match status" value="1"/>
</dbReference>
<evidence type="ECO:0000256" key="4">
    <source>
        <dbReference type="ARBA" id="ARBA00023235"/>
    </source>
</evidence>
<dbReference type="GO" id="GO:0003755">
    <property type="term" value="F:peptidyl-prolyl cis-trans isomerase activity"/>
    <property type="evidence" value="ECO:0007669"/>
    <property type="project" value="UniProtKB-KW"/>
</dbReference>
<evidence type="ECO:0000313" key="8">
    <source>
        <dbReference type="EMBL" id="KAL3771733.1"/>
    </source>
</evidence>
<evidence type="ECO:0000256" key="1">
    <source>
        <dbReference type="ARBA" id="ARBA00000971"/>
    </source>
</evidence>
<evidence type="ECO:0000256" key="2">
    <source>
        <dbReference type="ARBA" id="ARBA00013194"/>
    </source>
</evidence>
<gene>
    <name evidence="8" type="ORF">ACHAWU_010044</name>
</gene>
<proteinExistence type="predicted"/>
<dbReference type="PROSITE" id="PS51504">
    <property type="entry name" value="H15"/>
    <property type="match status" value="1"/>
</dbReference>
<dbReference type="Pfam" id="PF00538">
    <property type="entry name" value="Linker_histone"/>
    <property type="match status" value="1"/>
</dbReference>
<dbReference type="EC" id="5.2.1.8" evidence="2 5"/>
<dbReference type="Gene3D" id="3.10.50.40">
    <property type="match status" value="1"/>
</dbReference>
<dbReference type="InterPro" id="IPR005818">
    <property type="entry name" value="Histone_H1/H5_H15"/>
</dbReference>
<dbReference type="PROSITE" id="PS50059">
    <property type="entry name" value="FKBP_PPIASE"/>
    <property type="match status" value="1"/>
</dbReference>
<evidence type="ECO:0000259" key="6">
    <source>
        <dbReference type="PROSITE" id="PS50059"/>
    </source>
</evidence>
<keyword evidence="3 5" id="KW-0697">Rotamase</keyword>
<organism evidence="8 9">
    <name type="scientific">Discostella pseudostelligera</name>
    <dbReference type="NCBI Taxonomy" id="259834"/>
    <lineage>
        <taxon>Eukaryota</taxon>
        <taxon>Sar</taxon>
        <taxon>Stramenopiles</taxon>
        <taxon>Ochrophyta</taxon>
        <taxon>Bacillariophyta</taxon>
        <taxon>Coscinodiscophyceae</taxon>
        <taxon>Thalassiosirophycidae</taxon>
        <taxon>Stephanodiscales</taxon>
        <taxon>Stephanodiscaceae</taxon>
        <taxon>Discostella</taxon>
    </lineage>
</organism>
<dbReference type="InterPro" id="IPR001179">
    <property type="entry name" value="PPIase_FKBP_dom"/>
</dbReference>
<evidence type="ECO:0000256" key="5">
    <source>
        <dbReference type="PROSITE-ProRule" id="PRU00277"/>
    </source>
</evidence>
<dbReference type="AlphaFoldDB" id="A0ABD3N6T4"/>
<dbReference type="Gene3D" id="1.10.10.10">
    <property type="entry name" value="Winged helix-like DNA-binding domain superfamily/Winged helix DNA-binding domain"/>
    <property type="match status" value="1"/>
</dbReference>
<dbReference type="EMBL" id="JALLBG020000021">
    <property type="protein sequence ID" value="KAL3771733.1"/>
    <property type="molecule type" value="Genomic_DNA"/>
</dbReference>
<evidence type="ECO:0000259" key="7">
    <source>
        <dbReference type="PROSITE" id="PS51504"/>
    </source>
</evidence>
<keyword evidence="4 5" id="KW-0413">Isomerase</keyword>
<dbReference type="Proteomes" id="UP001530293">
    <property type="component" value="Unassembled WGS sequence"/>
</dbReference>
<dbReference type="InterPro" id="IPR036390">
    <property type="entry name" value="WH_DNA-bd_sf"/>
</dbReference>
<comment type="caution">
    <text evidence="8">The sequence shown here is derived from an EMBL/GenBank/DDBJ whole genome shotgun (WGS) entry which is preliminary data.</text>
</comment>
<sequence>MAGSKTSGATPKTLLDKIIHAIRSQPITNPNGISRTAIVKYLQSEFDVDVSKSAPLKAAFKKGVEQGKLVQTGQSFLVAGDPIPDLPKEATVKLKDLKEGSGPAAEAGDTVVMKYEGKLDDGSVFDSSNSFEFTLGAGEVIKGWDQGIVGMKVGGKRSLFIPSKLGYGKRGALPEIPPNADLHFTVKLKEIK</sequence>
<dbReference type="InterPro" id="IPR036388">
    <property type="entry name" value="WH-like_DNA-bd_sf"/>
</dbReference>
<dbReference type="SMART" id="SM00526">
    <property type="entry name" value="H15"/>
    <property type="match status" value="1"/>
</dbReference>
<accession>A0ABD3N6T4</accession>
<dbReference type="InterPro" id="IPR046357">
    <property type="entry name" value="PPIase_dom_sf"/>
</dbReference>
<dbReference type="SUPFAM" id="SSF54534">
    <property type="entry name" value="FKBP-like"/>
    <property type="match status" value="1"/>
</dbReference>
<protein>
    <recommendedName>
        <fullName evidence="2 5">peptidylprolyl isomerase</fullName>
        <ecNumber evidence="2 5">5.2.1.8</ecNumber>
    </recommendedName>
</protein>
<dbReference type="FunFam" id="3.10.50.40:FF:000006">
    <property type="entry name" value="Peptidyl-prolyl cis-trans isomerase"/>
    <property type="match status" value="1"/>
</dbReference>
<name>A0ABD3N6T4_9STRA</name>
<evidence type="ECO:0000256" key="3">
    <source>
        <dbReference type="ARBA" id="ARBA00023110"/>
    </source>
</evidence>
<feature type="domain" description="PPIase FKBP-type" evidence="6">
    <location>
        <begin position="108"/>
        <end position="192"/>
    </location>
</feature>
<evidence type="ECO:0000313" key="9">
    <source>
        <dbReference type="Proteomes" id="UP001530293"/>
    </source>
</evidence>
<dbReference type="SUPFAM" id="SSF46785">
    <property type="entry name" value="Winged helix' DNA-binding domain"/>
    <property type="match status" value="1"/>
</dbReference>
<dbReference type="Pfam" id="PF00254">
    <property type="entry name" value="FKBP_C"/>
    <property type="match status" value="1"/>
</dbReference>